<gene>
    <name evidence="1" type="ORF">M2412_001969</name>
</gene>
<dbReference type="AlphaFoldDB" id="A0AAW5PH12"/>
<reference evidence="1" key="1">
    <citation type="submission" date="2022-08" db="EMBL/GenBank/DDBJ databases">
        <title>Genomic analyses of the natural microbiome of Caenorhabditis elegans.</title>
        <authorList>
            <person name="Samuel B."/>
        </authorList>
    </citation>
    <scope>NUCLEOTIDE SEQUENCE</scope>
    <source>
        <strain evidence="1">BIGb0277</strain>
    </source>
</reference>
<dbReference type="RefSeq" id="WP_259260684.1">
    <property type="nucleotide sequence ID" value="NZ_JANUEK010000004.1"/>
</dbReference>
<evidence type="ECO:0000313" key="1">
    <source>
        <dbReference type="EMBL" id="MCS4279977.1"/>
    </source>
</evidence>
<organism evidence="1 2">
    <name type="scientific">Stenotrophomonas rhizophila</name>
    <dbReference type="NCBI Taxonomy" id="216778"/>
    <lineage>
        <taxon>Bacteria</taxon>
        <taxon>Pseudomonadati</taxon>
        <taxon>Pseudomonadota</taxon>
        <taxon>Gammaproteobacteria</taxon>
        <taxon>Lysobacterales</taxon>
        <taxon>Lysobacteraceae</taxon>
        <taxon>Stenotrophomonas</taxon>
    </lineage>
</organism>
<accession>A0AAW5PH12</accession>
<dbReference type="EMBL" id="JANUEK010000004">
    <property type="protein sequence ID" value="MCS4279977.1"/>
    <property type="molecule type" value="Genomic_DNA"/>
</dbReference>
<comment type="caution">
    <text evidence="1">The sequence shown here is derived from an EMBL/GenBank/DDBJ whole genome shotgun (WGS) entry which is preliminary data.</text>
</comment>
<name>A0AAW5PH12_9GAMM</name>
<proteinExistence type="predicted"/>
<evidence type="ECO:0000313" key="2">
    <source>
        <dbReference type="Proteomes" id="UP001320691"/>
    </source>
</evidence>
<protein>
    <recommendedName>
        <fullName evidence="3">YubB ferredoxin-like domain-containing protein</fullName>
    </recommendedName>
</protein>
<sequence>MKKYVQISIRTRVNTIELERGRALVALLESHGMTPEQVSFNPDKIKDDFLGDESLERWWAAMATVKSQGRSFEAPMSFAWRRKRVVRSSGYVRHRIYNHAGKVVPASVSISAPWNSRVDWGMLFSELVRIFPPQIGMLHLFTPRETGRRGAWSSFEIGSFGASLAPELHNLAWATYFGDEFSEEGDRDAMKAEGFIVDEYENGYLVQVTASLEDLDRSFDVFSAKRIKLKTLYRRELFSITDEPEASGVA</sequence>
<dbReference type="Proteomes" id="UP001320691">
    <property type="component" value="Unassembled WGS sequence"/>
</dbReference>
<evidence type="ECO:0008006" key="3">
    <source>
        <dbReference type="Google" id="ProtNLM"/>
    </source>
</evidence>